<keyword evidence="1" id="KW-0479">Metal-binding</keyword>
<dbReference type="AlphaFoldDB" id="A0A160TWD2"/>
<organism evidence="6">
    <name type="scientific">hydrothermal vent metagenome</name>
    <dbReference type="NCBI Taxonomy" id="652676"/>
    <lineage>
        <taxon>unclassified sequences</taxon>
        <taxon>metagenomes</taxon>
        <taxon>ecological metagenomes</taxon>
    </lineage>
</organism>
<dbReference type="EMBL" id="CZQD01000009">
    <property type="protein sequence ID" value="CUS55745.1"/>
    <property type="molecule type" value="Genomic_DNA"/>
</dbReference>
<dbReference type="PROSITE" id="PS51128">
    <property type="entry name" value="ZF_DKSA_2"/>
    <property type="match status" value="1"/>
</dbReference>
<dbReference type="Pfam" id="PF01258">
    <property type="entry name" value="zf-dskA_traR"/>
    <property type="match status" value="1"/>
</dbReference>
<dbReference type="PANTHER" id="PTHR33823:SF2">
    <property type="entry name" value="RNA POLYMERASE-BINDING TRANSCRIPTION FACTOR DKSA"/>
    <property type="match status" value="1"/>
</dbReference>
<keyword evidence="2" id="KW-0863">Zinc-finger</keyword>
<dbReference type="PANTHER" id="PTHR33823">
    <property type="entry name" value="RNA POLYMERASE-BINDING TRANSCRIPTION FACTOR DKSA-RELATED"/>
    <property type="match status" value="1"/>
</dbReference>
<protein>
    <recommendedName>
        <fullName evidence="5">Zinc finger DksA/TraR C4-type domain-containing protein</fullName>
    </recommendedName>
</protein>
<evidence type="ECO:0000256" key="3">
    <source>
        <dbReference type="ARBA" id="ARBA00022833"/>
    </source>
</evidence>
<reference evidence="6" key="1">
    <citation type="submission" date="2015-10" db="EMBL/GenBank/DDBJ databases">
        <authorList>
            <person name="Gilbert D.G."/>
        </authorList>
    </citation>
    <scope>NUCLEOTIDE SEQUENCE</scope>
</reference>
<evidence type="ECO:0000256" key="4">
    <source>
        <dbReference type="SAM" id="MobiDB-lite"/>
    </source>
</evidence>
<feature type="region of interest" description="Disordered" evidence="4">
    <location>
        <begin position="1"/>
        <end position="24"/>
    </location>
</feature>
<feature type="compositionally biased region" description="Basic and acidic residues" evidence="4">
    <location>
        <begin position="9"/>
        <end position="20"/>
    </location>
</feature>
<sequence>MPPLSGLDRLTKDAGADGIRRPPGSLEKYAEQLARIESALARMEAGRYGLCTGCDARIPLTRLKADPAIATCADCKEPENLSV</sequence>
<dbReference type="SUPFAM" id="SSF57716">
    <property type="entry name" value="Glucocorticoid receptor-like (DNA-binding domain)"/>
    <property type="match status" value="1"/>
</dbReference>
<dbReference type="InterPro" id="IPR000962">
    <property type="entry name" value="Znf_DskA_TraR"/>
</dbReference>
<keyword evidence="3" id="KW-0862">Zinc</keyword>
<gene>
    <name evidence="6" type="ORF">MGWOODY_Hyp308</name>
</gene>
<evidence type="ECO:0000256" key="1">
    <source>
        <dbReference type="ARBA" id="ARBA00022723"/>
    </source>
</evidence>
<proteinExistence type="predicted"/>
<evidence type="ECO:0000256" key="2">
    <source>
        <dbReference type="ARBA" id="ARBA00022771"/>
    </source>
</evidence>
<feature type="domain" description="Zinc finger DksA/TraR C4-type" evidence="5">
    <location>
        <begin position="46"/>
        <end position="78"/>
    </location>
</feature>
<evidence type="ECO:0000259" key="5">
    <source>
        <dbReference type="Pfam" id="PF01258"/>
    </source>
</evidence>
<accession>A0A160TWD2</accession>
<name>A0A160TWD2_9ZZZZ</name>
<dbReference type="Gene3D" id="1.20.120.910">
    <property type="entry name" value="DksA, coiled-coil domain"/>
    <property type="match status" value="1"/>
</dbReference>
<evidence type="ECO:0000313" key="6">
    <source>
        <dbReference type="EMBL" id="CUS55745.1"/>
    </source>
</evidence>